<keyword evidence="1" id="KW-0732">Signal</keyword>
<accession>A0A1H9IHY9</accession>
<organism evidence="2 3">
    <name type="scientific">Flavobacterium frigoris</name>
    <dbReference type="NCBI Taxonomy" id="229204"/>
    <lineage>
        <taxon>Bacteria</taxon>
        <taxon>Pseudomonadati</taxon>
        <taxon>Bacteroidota</taxon>
        <taxon>Flavobacteriia</taxon>
        <taxon>Flavobacteriales</taxon>
        <taxon>Flavobacteriaceae</taxon>
        <taxon>Flavobacterium</taxon>
    </lineage>
</organism>
<proteinExistence type="predicted"/>
<feature type="chain" id="PRO_5010245783" description="Cyclase" evidence="1">
    <location>
        <begin position="22"/>
        <end position="238"/>
    </location>
</feature>
<evidence type="ECO:0000256" key="1">
    <source>
        <dbReference type="SAM" id="SignalP"/>
    </source>
</evidence>
<dbReference type="EMBL" id="FOFZ01000004">
    <property type="protein sequence ID" value="SEQ74186.1"/>
    <property type="molecule type" value="Genomic_DNA"/>
</dbReference>
<keyword evidence="3" id="KW-1185">Reference proteome</keyword>
<dbReference type="RefSeq" id="WP_074722744.1">
    <property type="nucleotide sequence ID" value="NZ_CBCRVS010000018.1"/>
</dbReference>
<reference evidence="3" key="1">
    <citation type="submission" date="2016-10" db="EMBL/GenBank/DDBJ databases">
        <authorList>
            <person name="Varghese N."/>
            <person name="Submissions S."/>
        </authorList>
    </citation>
    <scope>NUCLEOTIDE SEQUENCE [LARGE SCALE GENOMIC DNA]</scope>
    <source>
        <strain evidence="3">DSM 15719</strain>
    </source>
</reference>
<name>A0A1H9IHY9_FLAFI</name>
<dbReference type="Proteomes" id="UP000183658">
    <property type="component" value="Unassembled WGS sequence"/>
</dbReference>
<evidence type="ECO:0000313" key="3">
    <source>
        <dbReference type="Proteomes" id="UP000183658"/>
    </source>
</evidence>
<dbReference type="PROSITE" id="PS51257">
    <property type="entry name" value="PROKAR_LIPOPROTEIN"/>
    <property type="match status" value="1"/>
</dbReference>
<evidence type="ECO:0008006" key="4">
    <source>
        <dbReference type="Google" id="ProtNLM"/>
    </source>
</evidence>
<dbReference type="OrthoDB" id="1329448at2"/>
<protein>
    <recommendedName>
        <fullName evidence="4">Cyclase</fullName>
    </recommendedName>
</protein>
<gene>
    <name evidence="2" type="ORF">SAMN05444355_10416</name>
</gene>
<feature type="signal peptide" evidence="1">
    <location>
        <begin position="1"/>
        <end position="21"/>
    </location>
</feature>
<evidence type="ECO:0000313" key="2">
    <source>
        <dbReference type="EMBL" id="SEQ74186.1"/>
    </source>
</evidence>
<dbReference type="AlphaFoldDB" id="A0A1H9IHY9"/>
<sequence>MKNSKQLLMSILVIVSTVAFFSCKNNKTEKVAEMSKMEEVDTTSIAFMPFKVIVIKHDVADYDKWRAAYDAHDSIRMTYGISHFVIGRGMDNPNTIMVIDKMNDVNKAKDFSMLPSLKDAMKKAGVMSTPKFGFYEVIRNDDSKINLKDRLMVTHRVKDFDAWLKVYDEEGTIKRMEGGLIDRGMARSLDDPNVVTLVFAISDIDKAKAMINSEAQKKLMIEAGVEGIPEMFYYKLVE</sequence>